<keyword evidence="1" id="KW-0812">Transmembrane</keyword>
<keyword evidence="3" id="KW-1185">Reference proteome</keyword>
<keyword evidence="1" id="KW-1133">Transmembrane helix</keyword>
<organism evidence="2 3">
    <name type="scientific">Meganyctiphanes norvegica</name>
    <name type="common">Northern krill</name>
    <name type="synonym">Thysanopoda norvegica</name>
    <dbReference type="NCBI Taxonomy" id="48144"/>
    <lineage>
        <taxon>Eukaryota</taxon>
        <taxon>Metazoa</taxon>
        <taxon>Ecdysozoa</taxon>
        <taxon>Arthropoda</taxon>
        <taxon>Crustacea</taxon>
        <taxon>Multicrustacea</taxon>
        <taxon>Malacostraca</taxon>
        <taxon>Eumalacostraca</taxon>
        <taxon>Eucarida</taxon>
        <taxon>Euphausiacea</taxon>
        <taxon>Euphausiidae</taxon>
        <taxon>Meganyctiphanes</taxon>
    </lineage>
</organism>
<proteinExistence type="predicted"/>
<dbReference type="Proteomes" id="UP001497623">
    <property type="component" value="Unassembled WGS sequence"/>
</dbReference>
<reference evidence="2 3" key="1">
    <citation type="submission" date="2024-05" db="EMBL/GenBank/DDBJ databases">
        <authorList>
            <person name="Wallberg A."/>
        </authorList>
    </citation>
    <scope>NUCLEOTIDE SEQUENCE [LARGE SCALE GENOMIC DNA]</scope>
</reference>
<evidence type="ECO:0000313" key="3">
    <source>
        <dbReference type="Proteomes" id="UP001497623"/>
    </source>
</evidence>
<gene>
    <name evidence="2" type="ORF">MNOR_LOCUS19329</name>
</gene>
<protein>
    <submittedName>
        <fullName evidence="2">Uncharacterized protein</fullName>
    </submittedName>
</protein>
<accession>A0AAV2R0E1</accession>
<feature type="transmembrane region" description="Helical" evidence="1">
    <location>
        <begin position="12"/>
        <end position="37"/>
    </location>
</feature>
<evidence type="ECO:0000313" key="2">
    <source>
        <dbReference type="EMBL" id="CAL4110119.1"/>
    </source>
</evidence>
<sequence length="103" mass="11027">MIVIHITGSCRDVFRLTFCIILVTVVPISPIVVIITVCTSTAPELLSMVRGTVMVQFPLVTEWELALAVGVAWQALLEHLSTILPVASDVVVILTSSSAAPEL</sequence>
<name>A0AAV2R0E1_MEGNR</name>
<comment type="caution">
    <text evidence="2">The sequence shown here is derived from an EMBL/GenBank/DDBJ whole genome shotgun (WGS) entry which is preliminary data.</text>
</comment>
<dbReference type="EMBL" id="CAXKWB010014296">
    <property type="protein sequence ID" value="CAL4110119.1"/>
    <property type="molecule type" value="Genomic_DNA"/>
</dbReference>
<keyword evidence="1" id="KW-0472">Membrane</keyword>
<dbReference type="AlphaFoldDB" id="A0AAV2R0E1"/>
<evidence type="ECO:0000256" key="1">
    <source>
        <dbReference type="SAM" id="Phobius"/>
    </source>
</evidence>